<evidence type="ECO:0000256" key="4">
    <source>
        <dbReference type="ARBA" id="ARBA00022989"/>
    </source>
</evidence>
<dbReference type="Gene3D" id="1.20.1740.10">
    <property type="entry name" value="Amino acid/polyamine transporter I"/>
    <property type="match status" value="1"/>
</dbReference>
<evidence type="ECO:0000256" key="2">
    <source>
        <dbReference type="ARBA" id="ARBA00022448"/>
    </source>
</evidence>
<keyword evidence="5 6" id="KW-0472">Membrane</keyword>
<dbReference type="Pfam" id="PF01490">
    <property type="entry name" value="Aa_trans"/>
    <property type="match status" value="1"/>
</dbReference>
<feature type="transmembrane region" description="Helical" evidence="6">
    <location>
        <begin position="217"/>
        <end position="240"/>
    </location>
</feature>
<reference evidence="8" key="1">
    <citation type="submission" date="2014-08" db="EMBL/GenBank/DDBJ databases">
        <authorList>
            <person name="Murali S."/>
            <person name="Richards S."/>
            <person name="Bandaranaike D."/>
            <person name="Bellair M."/>
            <person name="Blankenburg K."/>
            <person name="Chao H."/>
            <person name="Dinh H."/>
            <person name="Doddapaneni H."/>
            <person name="Dugan-Rocha S."/>
            <person name="Elkadiri S."/>
            <person name="Gnanaolivu R."/>
            <person name="Hughes D."/>
            <person name="Lee S."/>
            <person name="Li M."/>
            <person name="Ming W."/>
            <person name="Munidasa M."/>
            <person name="Muniz J."/>
            <person name="Nguyen L."/>
            <person name="Osuji N."/>
            <person name="Pu L.-L."/>
            <person name="Puazo M."/>
            <person name="Skinner E."/>
            <person name="Qu C."/>
            <person name="Quiroz J."/>
            <person name="Raj R."/>
            <person name="Weissenberger G."/>
            <person name="Xin Y."/>
            <person name="Zou X."/>
            <person name="Han Y."/>
            <person name="Worley K."/>
            <person name="Muzny D."/>
            <person name="Gibbs R."/>
        </authorList>
    </citation>
    <scope>NUCLEOTIDE SEQUENCE</scope>
    <source>
        <strain evidence="8">HAZT.00-mixed</strain>
        <tissue evidence="8">Whole organism</tissue>
    </source>
</reference>
<dbReference type="EMBL" id="JQDR03001600">
    <property type="protein sequence ID" value="KAA0203465.1"/>
    <property type="molecule type" value="Genomic_DNA"/>
</dbReference>
<evidence type="ECO:0000313" key="8">
    <source>
        <dbReference type="EMBL" id="KAA0203465.1"/>
    </source>
</evidence>
<dbReference type="InterPro" id="IPR013057">
    <property type="entry name" value="AA_transpt_TM"/>
</dbReference>
<keyword evidence="4 6" id="KW-1133">Transmembrane helix</keyword>
<evidence type="ECO:0000256" key="1">
    <source>
        <dbReference type="ARBA" id="ARBA00004370"/>
    </source>
</evidence>
<feature type="transmembrane region" description="Helical" evidence="6">
    <location>
        <begin position="141"/>
        <end position="164"/>
    </location>
</feature>
<feature type="transmembrane region" description="Helical" evidence="6">
    <location>
        <begin position="51"/>
        <end position="70"/>
    </location>
</feature>
<evidence type="ECO:0000256" key="6">
    <source>
        <dbReference type="SAM" id="Phobius"/>
    </source>
</evidence>
<feature type="transmembrane region" description="Helical" evidence="6">
    <location>
        <begin position="106"/>
        <end position="129"/>
    </location>
</feature>
<feature type="transmembrane region" description="Helical" evidence="6">
    <location>
        <begin position="184"/>
        <end position="205"/>
    </location>
</feature>
<gene>
    <name evidence="8" type="ORF">HAZT_HAZT010689</name>
</gene>
<sequence length="403" mass="44080">MENIIDKSSGVVKPGVGDRINGLGYLMVAYFLVTTVVGAGFLSLPKAVANTGWIGIPLILLFGGSVGFAVTRLGRTWLILEERWPKYREPARQPYMDMAEKAFGTIGRRICFGCVMFTLVGDGIAFLVLMAGMVNSIIPAVSVLVSIFAVVATGVTIVAILIQLFLDIPLHPDPQYPNPTIKSFFLGFSAIVFAFGGVSVFPTLQNDMANRREWWKSVIIGFAVIFALYLPVTIAGYVIIGVDVSSNILLDASSGVNITIAITLNVVNLLMTYIICFNPVAQALEDICNVPNSFNWKRVLLRTAVVVFEVFFALAVPDFGAILNLIGGSTISILSFIFPPLMYMRLTDMTRDETWHEDAKDRTIPLWERIYLWMIVVVAAIGSVMSTVFALMVILDPETLGAS</sequence>
<evidence type="ECO:0000259" key="7">
    <source>
        <dbReference type="Pfam" id="PF01490"/>
    </source>
</evidence>
<keyword evidence="2" id="KW-0813">Transport</keyword>
<dbReference type="PANTHER" id="PTHR48017">
    <property type="entry name" value="OS05G0424000 PROTEIN-RELATED"/>
    <property type="match status" value="1"/>
</dbReference>
<organism evidence="8">
    <name type="scientific">Hyalella azteca</name>
    <name type="common">Amphipod</name>
    <dbReference type="NCBI Taxonomy" id="294128"/>
    <lineage>
        <taxon>Eukaryota</taxon>
        <taxon>Metazoa</taxon>
        <taxon>Ecdysozoa</taxon>
        <taxon>Arthropoda</taxon>
        <taxon>Crustacea</taxon>
        <taxon>Multicrustacea</taxon>
        <taxon>Malacostraca</taxon>
        <taxon>Eumalacostraca</taxon>
        <taxon>Peracarida</taxon>
        <taxon>Amphipoda</taxon>
        <taxon>Senticaudata</taxon>
        <taxon>Talitrida</taxon>
        <taxon>Talitroidea</taxon>
        <taxon>Hyalellidae</taxon>
        <taxon>Hyalella</taxon>
    </lineage>
</organism>
<dbReference type="Proteomes" id="UP000711488">
    <property type="component" value="Unassembled WGS sequence"/>
</dbReference>
<reference evidence="8" key="2">
    <citation type="journal article" date="2018" name="Environ. Sci. Technol.">
        <title>The Toxicogenome of Hyalella azteca: A Model for Sediment Ecotoxicology and Evolutionary Toxicology.</title>
        <authorList>
            <person name="Poynton H.C."/>
            <person name="Hasenbein S."/>
            <person name="Benoit J.B."/>
            <person name="Sepulveda M.S."/>
            <person name="Poelchau M.F."/>
            <person name="Hughes D.S.T."/>
            <person name="Murali S.C."/>
            <person name="Chen S."/>
            <person name="Glastad K.M."/>
            <person name="Goodisman M.A.D."/>
            <person name="Werren J.H."/>
            <person name="Vineis J.H."/>
            <person name="Bowen J.L."/>
            <person name="Friedrich M."/>
            <person name="Jones J."/>
            <person name="Robertson H.M."/>
            <person name="Feyereisen R."/>
            <person name="Mechler-Hickson A."/>
            <person name="Mathers N."/>
            <person name="Lee C.E."/>
            <person name="Colbourne J.K."/>
            <person name="Biales A."/>
            <person name="Johnston J.S."/>
            <person name="Wellborn G.A."/>
            <person name="Rosendale A.J."/>
            <person name="Cridge A.G."/>
            <person name="Munoz-Torres M.C."/>
            <person name="Bain P.A."/>
            <person name="Manny A.R."/>
            <person name="Major K.M."/>
            <person name="Lambert F.N."/>
            <person name="Vulpe C.D."/>
            <person name="Tuck P."/>
            <person name="Blalock B.J."/>
            <person name="Lin Y.Y."/>
            <person name="Smith M.E."/>
            <person name="Ochoa-Acuna H."/>
            <person name="Chen M.M."/>
            <person name="Childers C.P."/>
            <person name="Qu J."/>
            <person name="Dugan S."/>
            <person name="Lee S.L."/>
            <person name="Chao H."/>
            <person name="Dinh H."/>
            <person name="Han Y."/>
            <person name="Doddapaneni H."/>
            <person name="Worley K.C."/>
            <person name="Muzny D.M."/>
            <person name="Gibbs R.A."/>
            <person name="Richards S."/>
        </authorList>
    </citation>
    <scope>NUCLEOTIDE SEQUENCE</scope>
    <source>
        <strain evidence="8">HAZT.00-mixed</strain>
        <tissue evidence="8">Whole organism</tissue>
    </source>
</reference>
<feature type="transmembrane region" description="Helical" evidence="6">
    <location>
        <begin position="322"/>
        <end position="343"/>
    </location>
</feature>
<keyword evidence="3 6" id="KW-0812">Transmembrane</keyword>
<feature type="transmembrane region" description="Helical" evidence="6">
    <location>
        <begin position="23"/>
        <end position="44"/>
    </location>
</feature>
<comment type="subcellular location">
    <subcellularLocation>
        <location evidence="1">Membrane</location>
    </subcellularLocation>
</comment>
<accession>A0A6A0HEU8</accession>
<feature type="domain" description="Amino acid transporter transmembrane" evidence="7">
    <location>
        <begin position="145"/>
        <end position="363"/>
    </location>
</feature>
<name>A0A6A0HEU8_HYAAZ</name>
<comment type="caution">
    <text evidence="8">The sequence shown here is derived from an EMBL/GenBank/DDBJ whole genome shotgun (WGS) entry which is preliminary data.</text>
</comment>
<dbReference type="OrthoDB" id="655540at2759"/>
<feature type="non-terminal residue" evidence="8">
    <location>
        <position position="403"/>
    </location>
</feature>
<dbReference type="GO" id="GO:0016020">
    <property type="term" value="C:membrane"/>
    <property type="evidence" value="ECO:0007669"/>
    <property type="project" value="UniProtKB-SubCell"/>
</dbReference>
<dbReference type="AlphaFoldDB" id="A0A6A0HEU8"/>
<feature type="transmembrane region" description="Helical" evidence="6">
    <location>
        <begin position="370"/>
        <end position="395"/>
    </location>
</feature>
<protein>
    <recommendedName>
        <fullName evidence="7">Amino acid transporter transmembrane domain-containing protein</fullName>
    </recommendedName>
</protein>
<proteinExistence type="predicted"/>
<feature type="transmembrane region" description="Helical" evidence="6">
    <location>
        <begin position="299"/>
        <end position="316"/>
    </location>
</feature>
<feature type="transmembrane region" description="Helical" evidence="6">
    <location>
        <begin position="260"/>
        <end position="278"/>
    </location>
</feature>
<evidence type="ECO:0000256" key="5">
    <source>
        <dbReference type="ARBA" id="ARBA00023136"/>
    </source>
</evidence>
<reference evidence="8" key="3">
    <citation type="submission" date="2019-06" db="EMBL/GenBank/DDBJ databases">
        <authorList>
            <person name="Poynton C."/>
            <person name="Hasenbein S."/>
            <person name="Benoit J.B."/>
            <person name="Sepulveda M.S."/>
            <person name="Poelchau M.F."/>
            <person name="Murali S.C."/>
            <person name="Chen S."/>
            <person name="Glastad K.M."/>
            <person name="Werren J.H."/>
            <person name="Vineis J.H."/>
            <person name="Bowen J.L."/>
            <person name="Friedrich M."/>
            <person name="Jones J."/>
            <person name="Robertson H.M."/>
            <person name="Feyereisen R."/>
            <person name="Mechler-Hickson A."/>
            <person name="Mathers N."/>
            <person name="Lee C.E."/>
            <person name="Colbourne J.K."/>
            <person name="Biales A."/>
            <person name="Johnston J.S."/>
            <person name="Wellborn G.A."/>
            <person name="Rosendale A.J."/>
            <person name="Cridge A.G."/>
            <person name="Munoz-Torres M.C."/>
            <person name="Bain P.A."/>
            <person name="Manny A.R."/>
            <person name="Major K.M."/>
            <person name="Lambert F.N."/>
            <person name="Vulpe C.D."/>
            <person name="Tuck P."/>
            <person name="Blalock B.J."/>
            <person name="Lin Y.-Y."/>
            <person name="Smith M.E."/>
            <person name="Ochoa-Acuna H."/>
            <person name="Chen M.-J.M."/>
            <person name="Childers C.P."/>
            <person name="Qu J."/>
            <person name="Dugan S."/>
            <person name="Lee S.L."/>
            <person name="Chao H."/>
            <person name="Dinh H."/>
            <person name="Han Y."/>
            <person name="Doddapaneni H."/>
            <person name="Worley K.C."/>
            <person name="Muzny D.M."/>
            <person name="Gibbs R.A."/>
            <person name="Richards S."/>
        </authorList>
    </citation>
    <scope>NUCLEOTIDE SEQUENCE</scope>
    <source>
        <strain evidence="8">HAZT.00-mixed</strain>
        <tissue evidence="8">Whole organism</tissue>
    </source>
</reference>
<evidence type="ECO:0000256" key="3">
    <source>
        <dbReference type="ARBA" id="ARBA00022692"/>
    </source>
</evidence>